<dbReference type="GO" id="GO:0005829">
    <property type="term" value="C:cytosol"/>
    <property type="evidence" value="ECO:0007669"/>
    <property type="project" value="UniProtKB-ARBA"/>
</dbReference>
<dbReference type="InterPro" id="IPR025287">
    <property type="entry name" value="WAK_GUB"/>
</dbReference>
<evidence type="ECO:0000256" key="11">
    <source>
        <dbReference type="SAM" id="SignalP"/>
    </source>
</evidence>
<dbReference type="InterPro" id="IPR011009">
    <property type="entry name" value="Kinase-like_dom_sf"/>
</dbReference>
<dbReference type="OMA" id="WVKNRSA"/>
<keyword evidence="10" id="KW-1133">Transmembrane helix</keyword>
<dbReference type="GO" id="GO:0016020">
    <property type="term" value="C:membrane"/>
    <property type="evidence" value="ECO:0007669"/>
    <property type="project" value="UniProtKB-SubCell"/>
</dbReference>
<dbReference type="GO" id="GO:0004672">
    <property type="term" value="F:protein kinase activity"/>
    <property type="evidence" value="ECO:0007669"/>
    <property type="project" value="InterPro"/>
</dbReference>
<keyword evidence="6 11" id="KW-0732">Signal</keyword>
<dbReference type="InterPro" id="IPR001245">
    <property type="entry name" value="Ser-Thr/Tyr_kinase_cat_dom"/>
</dbReference>
<keyword evidence="5" id="KW-0479">Metal-binding</keyword>
<comment type="catalytic activity">
    <reaction evidence="9">
        <text>diphosphate + H2O = 2 phosphate + H(+)</text>
        <dbReference type="Rhea" id="RHEA:24576"/>
        <dbReference type="ChEBI" id="CHEBI:15377"/>
        <dbReference type="ChEBI" id="CHEBI:15378"/>
        <dbReference type="ChEBI" id="CHEBI:33019"/>
        <dbReference type="ChEBI" id="CHEBI:43474"/>
        <dbReference type="EC" id="3.6.1.1"/>
    </reaction>
</comment>
<dbReference type="SUPFAM" id="SSF56112">
    <property type="entry name" value="Protein kinase-like (PK-like)"/>
    <property type="match status" value="1"/>
</dbReference>
<dbReference type="PROSITE" id="PS00387">
    <property type="entry name" value="PPASE"/>
    <property type="match status" value="1"/>
</dbReference>
<keyword evidence="14" id="KW-1185">Reference proteome</keyword>
<dbReference type="Pfam" id="PF13947">
    <property type="entry name" value="GUB_WAK_bind"/>
    <property type="match status" value="1"/>
</dbReference>
<evidence type="ECO:0000256" key="2">
    <source>
        <dbReference type="ARBA" id="ARBA00004167"/>
    </source>
</evidence>
<dbReference type="PANTHER" id="PTHR10286">
    <property type="entry name" value="INORGANIC PYROPHOSPHATASE"/>
    <property type="match status" value="1"/>
</dbReference>
<comment type="similarity">
    <text evidence="3">Belongs to the PPase family.</text>
</comment>
<organism evidence="13 14">
    <name type="scientific">Rosa chinensis</name>
    <name type="common">China rose</name>
    <dbReference type="NCBI Taxonomy" id="74649"/>
    <lineage>
        <taxon>Eukaryota</taxon>
        <taxon>Viridiplantae</taxon>
        <taxon>Streptophyta</taxon>
        <taxon>Embryophyta</taxon>
        <taxon>Tracheophyta</taxon>
        <taxon>Spermatophyta</taxon>
        <taxon>Magnoliopsida</taxon>
        <taxon>eudicotyledons</taxon>
        <taxon>Gunneridae</taxon>
        <taxon>Pentapetalae</taxon>
        <taxon>rosids</taxon>
        <taxon>fabids</taxon>
        <taxon>Rosales</taxon>
        <taxon>Rosaceae</taxon>
        <taxon>Rosoideae</taxon>
        <taxon>Rosoideae incertae sedis</taxon>
        <taxon>Rosa</taxon>
    </lineage>
</organism>
<dbReference type="EMBL" id="PDCK01000039">
    <property type="protein sequence ID" value="PRQ58622.1"/>
    <property type="molecule type" value="Genomic_DNA"/>
</dbReference>
<dbReference type="PROSITE" id="PS50011">
    <property type="entry name" value="PROTEIN_KINASE_DOM"/>
    <property type="match status" value="1"/>
</dbReference>
<dbReference type="GO" id="GO:0005654">
    <property type="term" value="C:nucleoplasm"/>
    <property type="evidence" value="ECO:0007669"/>
    <property type="project" value="UniProtKB-ARBA"/>
</dbReference>
<name>A0A2P6SIU5_ROSCH</name>
<reference evidence="13 14" key="1">
    <citation type="journal article" date="2018" name="Nat. Genet.">
        <title>The Rosa genome provides new insights in the design of modern roses.</title>
        <authorList>
            <person name="Bendahmane M."/>
        </authorList>
    </citation>
    <scope>NUCLEOTIDE SEQUENCE [LARGE SCALE GENOMIC DNA]</scope>
    <source>
        <strain evidence="14">cv. Old Blush</strain>
    </source>
</reference>
<gene>
    <name evidence="13" type="ORF">RchiOBHm_Chr1g0361321</name>
</gene>
<keyword evidence="13" id="KW-0418">Kinase</keyword>
<dbReference type="Gene3D" id="1.10.510.10">
    <property type="entry name" value="Transferase(Phosphotransferase) domain 1"/>
    <property type="match status" value="2"/>
</dbReference>
<dbReference type="HAMAP" id="MF_00209">
    <property type="entry name" value="Inorganic_PPase"/>
    <property type="match status" value="1"/>
</dbReference>
<evidence type="ECO:0000256" key="6">
    <source>
        <dbReference type="ARBA" id="ARBA00022729"/>
    </source>
</evidence>
<dbReference type="GO" id="GO:0030247">
    <property type="term" value="F:polysaccharide binding"/>
    <property type="evidence" value="ECO:0007669"/>
    <property type="project" value="InterPro"/>
</dbReference>
<feature type="signal peptide" evidence="11">
    <location>
        <begin position="1"/>
        <end position="24"/>
    </location>
</feature>
<dbReference type="SUPFAM" id="SSF50324">
    <property type="entry name" value="Inorganic pyrophosphatase"/>
    <property type="match status" value="1"/>
</dbReference>
<evidence type="ECO:0000256" key="8">
    <source>
        <dbReference type="ARBA" id="ARBA00022842"/>
    </source>
</evidence>
<proteinExistence type="inferred from homology"/>
<dbReference type="Gene3D" id="3.90.80.10">
    <property type="entry name" value="Inorganic pyrophosphatase"/>
    <property type="match status" value="1"/>
</dbReference>
<keyword evidence="8" id="KW-0460">Magnesium</keyword>
<keyword evidence="13" id="KW-0808">Transferase</keyword>
<evidence type="ECO:0000256" key="7">
    <source>
        <dbReference type="ARBA" id="ARBA00022801"/>
    </source>
</evidence>
<dbReference type="Gramene" id="PRQ58622">
    <property type="protein sequence ID" value="PRQ58622"/>
    <property type="gene ID" value="RchiOBHm_Chr1g0361321"/>
</dbReference>
<dbReference type="InterPro" id="IPR000719">
    <property type="entry name" value="Prot_kinase_dom"/>
</dbReference>
<dbReference type="GO" id="GO:0006796">
    <property type="term" value="P:phosphate-containing compound metabolic process"/>
    <property type="evidence" value="ECO:0007669"/>
    <property type="project" value="InterPro"/>
</dbReference>
<comment type="cofactor">
    <cofactor evidence="1">
        <name>Mg(2+)</name>
        <dbReference type="ChEBI" id="CHEBI:18420"/>
    </cofactor>
</comment>
<evidence type="ECO:0000313" key="14">
    <source>
        <dbReference type="Proteomes" id="UP000238479"/>
    </source>
</evidence>
<evidence type="ECO:0000256" key="10">
    <source>
        <dbReference type="SAM" id="Phobius"/>
    </source>
</evidence>
<comment type="subcellular location">
    <subcellularLocation>
        <location evidence="2">Membrane</location>
        <topology evidence="2">Single-pass membrane protein</topology>
    </subcellularLocation>
</comment>
<evidence type="ECO:0000256" key="1">
    <source>
        <dbReference type="ARBA" id="ARBA00001946"/>
    </source>
</evidence>
<evidence type="ECO:0000256" key="3">
    <source>
        <dbReference type="ARBA" id="ARBA00006220"/>
    </source>
</evidence>
<dbReference type="CDD" id="cd00412">
    <property type="entry name" value="pyrophosphatase"/>
    <property type="match status" value="1"/>
</dbReference>
<dbReference type="Proteomes" id="UP000238479">
    <property type="component" value="Chromosome 1"/>
</dbReference>
<dbReference type="FunFam" id="3.90.80.10:FF:000002">
    <property type="entry name" value="Soluble inorganic pyrophosphatase 4"/>
    <property type="match status" value="1"/>
</dbReference>
<evidence type="ECO:0000313" key="13">
    <source>
        <dbReference type="EMBL" id="PRQ58622.1"/>
    </source>
</evidence>
<keyword evidence="10" id="KW-0812">Transmembrane</keyword>
<evidence type="ECO:0000256" key="9">
    <source>
        <dbReference type="ARBA" id="ARBA00047820"/>
    </source>
</evidence>
<evidence type="ECO:0000259" key="12">
    <source>
        <dbReference type="PROSITE" id="PS50011"/>
    </source>
</evidence>
<keyword evidence="7 13" id="KW-0378">Hydrolase</keyword>
<dbReference type="GO" id="GO:0004427">
    <property type="term" value="F:inorganic diphosphate phosphatase activity"/>
    <property type="evidence" value="ECO:0007669"/>
    <property type="project" value="UniProtKB-EC"/>
</dbReference>
<dbReference type="Gene3D" id="3.30.200.20">
    <property type="entry name" value="Phosphorylase Kinase, domain 1"/>
    <property type="match status" value="1"/>
</dbReference>
<feature type="domain" description="Protein kinase" evidence="12">
    <location>
        <begin position="348"/>
        <end position="597"/>
    </location>
</feature>
<sequence length="891" mass="99636">MLPLSSLASFLLLTFFKFLAISHSLQEQHQLPRPNLCHEKCGDLQISFPFHLNKSCSSLSDAFHLSCVNSTNIFLNIGSESYRVLEFFSDGLLVDFPGSSSYCRQYNDLNSFDFLGNDHFGLSADNVIGLYDCEDSSLCKTECETIDLPGCDGNESQGSPACCYPLSDYSLWHLGDKFSVFSKFGCRGFSSWVVQRGSNLGKRGVKLEWAVPRNSSKGVCATNGYIINATSIQAGVRCACQDGFIGDGFATGEGCIMSCIKERREAYGADCFKKRHGSKKLLIIVGVLAPLFIIASLIALLYLLKRPVKPGTFDPAQKVHFHSTISFRKASRTRLFTYHELEEATKAFEEDQKLVSGNNGTIFSGVLGDGSHIAVHKIDCENEKDLIQVLSQIEALSAILHRSITRFLGCCIDLAYTPLLVHEYPANGTLEDHLHQTGGQHVALDWYKRLNIAAETASVLAFLQYEISPPIFHCDLKSGYIFIDNDFCSKLCGFGLLVSRHEEGSRFQRTDVYALGVVLLEMIAGSNCLDLQISLQKIRGGKLEEIVDPLLYYHEQPSYHREQIETVADLAMRCLLFGGDGKLGMYDVAKELVHIRRESSDGGSKRGPALEETFSNSSLLQMISMSPDSAYRWECLRIFDQLPLFSQPLSFFTYYKYFDPNSASLGTYSSSLSSFCLYSQIALAIKMTDEKKPTPKLNERILSSLSRKSVAAHPWHDLEIGPSAPQIFNVVVEISQGSKVKYELDKKTGLIKVDRILYSSVVYPHNYGFIPRTLCEDNDPLDVLVLMQEPVIPGAFLRAKAIGLMPMIDQGEKDDKIIAVCADDPAYNHYSDIGELPPHRLTEIRRFFEDYKKNEHKEVAVDEFLPCSTAAEAIQYSMDLYAEYIMLTLRR</sequence>
<comment type="caution">
    <text evidence="13">The sequence shown here is derived from an EMBL/GenBank/DDBJ whole genome shotgun (WGS) entry which is preliminary data.</text>
</comment>
<dbReference type="Pfam" id="PF07714">
    <property type="entry name" value="PK_Tyr_Ser-Thr"/>
    <property type="match status" value="1"/>
</dbReference>
<feature type="transmembrane region" description="Helical" evidence="10">
    <location>
        <begin position="281"/>
        <end position="304"/>
    </location>
</feature>
<accession>A0A2P6SIU5</accession>
<dbReference type="GO" id="GO:0005524">
    <property type="term" value="F:ATP binding"/>
    <property type="evidence" value="ECO:0007669"/>
    <property type="project" value="InterPro"/>
</dbReference>
<dbReference type="Pfam" id="PF00719">
    <property type="entry name" value="Pyrophosphatase"/>
    <property type="match status" value="1"/>
</dbReference>
<dbReference type="InterPro" id="IPR008162">
    <property type="entry name" value="Pyrophosphatase"/>
</dbReference>
<evidence type="ECO:0000256" key="5">
    <source>
        <dbReference type="ARBA" id="ARBA00022723"/>
    </source>
</evidence>
<protein>
    <recommendedName>
        <fullName evidence="4">inorganic diphosphatase</fullName>
        <ecNumber evidence="4">3.6.1.1</ecNumber>
    </recommendedName>
</protein>
<dbReference type="AlphaFoldDB" id="A0A2P6SIU5"/>
<evidence type="ECO:0000256" key="4">
    <source>
        <dbReference type="ARBA" id="ARBA00012146"/>
    </source>
</evidence>
<keyword evidence="10" id="KW-0472">Membrane</keyword>
<feature type="chain" id="PRO_5015135638" description="inorganic diphosphatase" evidence="11">
    <location>
        <begin position="25"/>
        <end position="891"/>
    </location>
</feature>
<dbReference type="EC" id="3.6.1.1" evidence="4"/>
<dbReference type="GO" id="GO:0000287">
    <property type="term" value="F:magnesium ion binding"/>
    <property type="evidence" value="ECO:0007669"/>
    <property type="project" value="InterPro"/>
</dbReference>
<dbReference type="InterPro" id="IPR036649">
    <property type="entry name" value="Pyrophosphatase_sf"/>
</dbReference>